<protein>
    <submittedName>
        <fullName evidence="1">Uncharacterized protein</fullName>
    </submittedName>
</protein>
<organism evidence="1">
    <name type="scientific">Shewanella oncorhynchi</name>
    <dbReference type="NCBI Taxonomy" id="2726434"/>
    <lineage>
        <taxon>Bacteria</taxon>
        <taxon>Pseudomonadati</taxon>
        <taxon>Pseudomonadota</taxon>
        <taxon>Gammaproteobacteria</taxon>
        <taxon>Alteromonadales</taxon>
        <taxon>Shewanellaceae</taxon>
        <taxon>Shewanella</taxon>
    </lineage>
</organism>
<dbReference type="EMBL" id="CP132914">
    <property type="protein sequence ID" value="WMB71857.1"/>
    <property type="molecule type" value="Genomic_DNA"/>
</dbReference>
<dbReference type="RefSeq" id="WP_306682687.1">
    <property type="nucleotide sequence ID" value="NZ_CP132914.1"/>
</dbReference>
<reference evidence="1" key="1">
    <citation type="submission" date="2023-08" db="EMBL/GenBank/DDBJ databases">
        <title>Complete genome sequence of Shewanella oncorhynchi Z-P2, a siderophore putrebactin-producing bacterium.</title>
        <authorList>
            <person name="Zhang Y."/>
        </authorList>
    </citation>
    <scope>NUCLEOTIDE SEQUENCE</scope>
    <source>
        <strain evidence="1">Z-P2</strain>
    </source>
</reference>
<name>A0AA50Q4H0_9GAMM</name>
<dbReference type="AlphaFoldDB" id="A0AA50Q4H0"/>
<accession>A0AA50Q4H0</accession>
<gene>
    <name evidence="1" type="ORF">RA178_15695</name>
</gene>
<sequence>MMNNTKWRECMTLLASRPVYLQLQLVGEEDFPLDYEASNQVLSEIMATDCLFVQRCIRYKSINAIRIAKTVFPAGLADDNVFLLAELKIRLQQLGQLPLTEDDKFIFIHGYHDLMVC</sequence>
<dbReference type="GeneID" id="301340656"/>
<dbReference type="Proteomes" id="UP001236800">
    <property type="component" value="Chromosome"/>
</dbReference>
<dbReference type="KEGG" id="sog:RA178_15695"/>
<evidence type="ECO:0000313" key="1">
    <source>
        <dbReference type="EMBL" id="WMB71857.1"/>
    </source>
</evidence>
<proteinExistence type="predicted"/>